<keyword evidence="1 2" id="KW-0238">DNA-binding</keyword>
<evidence type="ECO:0000256" key="3">
    <source>
        <dbReference type="SAM" id="MobiDB-lite"/>
    </source>
</evidence>
<dbReference type="InterPro" id="IPR000424">
    <property type="entry name" value="Primosome_PriB/ssb"/>
</dbReference>
<evidence type="ECO:0000256" key="4">
    <source>
        <dbReference type="SAM" id="SignalP"/>
    </source>
</evidence>
<name>A0A0D9VA81_9ORYZ</name>
<keyword evidence="4" id="KW-0732">Signal</keyword>
<dbReference type="Gramene" id="LPERR01G38210.2">
    <property type="protein sequence ID" value="LPERR01G38210.2"/>
    <property type="gene ID" value="LPERR01G38210"/>
</dbReference>
<feature type="region of interest" description="Disordered" evidence="3">
    <location>
        <begin position="27"/>
        <end position="69"/>
    </location>
</feature>
<feature type="chain" id="PRO_5002347603" description="Single-stranded DNA-binding protein" evidence="4">
    <location>
        <begin position="26"/>
        <end position="366"/>
    </location>
</feature>
<dbReference type="SUPFAM" id="SSF50249">
    <property type="entry name" value="Nucleic acid-binding proteins"/>
    <property type="match status" value="1"/>
</dbReference>
<feature type="signal peptide" evidence="4">
    <location>
        <begin position="1"/>
        <end position="25"/>
    </location>
</feature>
<dbReference type="FunFam" id="2.40.50.140:FF:000330">
    <property type="entry name" value="Protein OSB2 chloroplastic"/>
    <property type="match status" value="1"/>
</dbReference>
<dbReference type="InterPro" id="IPR012340">
    <property type="entry name" value="NA-bd_OB-fold"/>
</dbReference>
<dbReference type="InterPro" id="IPR011344">
    <property type="entry name" value="ssDNA-bd"/>
</dbReference>
<dbReference type="GO" id="GO:0006264">
    <property type="term" value="P:mitochondrial DNA replication"/>
    <property type="evidence" value="ECO:0007669"/>
    <property type="project" value="TreeGrafter"/>
</dbReference>
<dbReference type="Gene3D" id="2.40.50.140">
    <property type="entry name" value="Nucleic acid-binding proteins"/>
    <property type="match status" value="1"/>
</dbReference>
<dbReference type="EnsemblPlants" id="LPERR01G38210.2">
    <property type="protein sequence ID" value="LPERR01G38210.2"/>
    <property type="gene ID" value="LPERR01G38210"/>
</dbReference>
<evidence type="ECO:0000313" key="6">
    <source>
        <dbReference type="Proteomes" id="UP000032180"/>
    </source>
</evidence>
<protein>
    <recommendedName>
        <fullName evidence="7">Single-stranded DNA-binding protein</fullName>
    </recommendedName>
</protein>
<dbReference type="HOGENOM" id="CLU_035942_1_0_1"/>
<evidence type="ECO:0000313" key="5">
    <source>
        <dbReference type="EnsemblPlants" id="LPERR01G38210.2"/>
    </source>
</evidence>
<feature type="compositionally biased region" description="Low complexity" evidence="3">
    <location>
        <begin position="41"/>
        <end position="52"/>
    </location>
</feature>
<reference evidence="5" key="3">
    <citation type="submission" date="2015-04" db="UniProtKB">
        <authorList>
            <consortium name="EnsemblPlants"/>
        </authorList>
    </citation>
    <scope>IDENTIFICATION</scope>
</reference>
<reference evidence="6" key="2">
    <citation type="submission" date="2013-12" db="EMBL/GenBank/DDBJ databases">
        <authorList>
            <person name="Yu Y."/>
            <person name="Lee S."/>
            <person name="de Baynast K."/>
            <person name="Wissotski M."/>
            <person name="Liu L."/>
            <person name="Talag J."/>
            <person name="Goicoechea J."/>
            <person name="Angelova A."/>
            <person name="Jetty R."/>
            <person name="Kudrna D."/>
            <person name="Golser W."/>
            <person name="Rivera L."/>
            <person name="Zhang J."/>
            <person name="Wing R."/>
        </authorList>
    </citation>
    <scope>NUCLEOTIDE SEQUENCE</scope>
</reference>
<keyword evidence="6" id="KW-1185">Reference proteome</keyword>
<dbReference type="PROSITE" id="PS50935">
    <property type="entry name" value="SSB"/>
    <property type="match status" value="1"/>
</dbReference>
<reference evidence="5 6" key="1">
    <citation type="submission" date="2012-08" db="EMBL/GenBank/DDBJ databases">
        <title>Oryza genome evolution.</title>
        <authorList>
            <person name="Wing R.A."/>
        </authorList>
    </citation>
    <scope>NUCLEOTIDE SEQUENCE</scope>
</reference>
<feature type="compositionally biased region" description="Basic and acidic residues" evidence="3">
    <location>
        <begin position="287"/>
        <end position="307"/>
    </location>
</feature>
<dbReference type="PANTHER" id="PTHR10302:SF23">
    <property type="entry name" value="PROTEIN OSB4, CHLOROPLASTIC"/>
    <property type="match status" value="1"/>
</dbReference>
<organism evidence="5 6">
    <name type="scientific">Leersia perrieri</name>
    <dbReference type="NCBI Taxonomy" id="77586"/>
    <lineage>
        <taxon>Eukaryota</taxon>
        <taxon>Viridiplantae</taxon>
        <taxon>Streptophyta</taxon>
        <taxon>Embryophyta</taxon>
        <taxon>Tracheophyta</taxon>
        <taxon>Spermatophyta</taxon>
        <taxon>Magnoliopsida</taxon>
        <taxon>Liliopsida</taxon>
        <taxon>Poales</taxon>
        <taxon>Poaceae</taxon>
        <taxon>BOP clade</taxon>
        <taxon>Oryzoideae</taxon>
        <taxon>Oryzeae</taxon>
        <taxon>Oryzinae</taxon>
        <taxon>Leersia</taxon>
    </lineage>
</organism>
<sequence length="366" mass="40757">MRHLVRLLNHRKLLLLPSTTSASSAAAFSTSKRTYARRTKPAPATAAADAVAGEGEETGPGWQREKLPSELPRPSTIAFQPRVANAVRLIGSVGAPVQLQRLPDGRFSAVSVLVQDRLSDYPNFWIPIIFQDDLAQVAASHLKENDLIYVSGQLTGDIPPTKIMDGQANIQGDKLNKLWDDVMANPQDWTDHRPQKKAGSINARYPDFTHNVSKEGLWLNTAPKAILEKLDDLVFSRGFSAGKQYRPFGGDKGANWAKKSQDASSMSKQKLQEDLWRDLMNNPGKWWDNRSDRRSEKQPDFKHKDTGEPLWIGSQTPRWAIDALPPAKPPKTPFKGDRKQETLLCNGIGGTVLSRKGGLERRRLKS</sequence>
<dbReference type="GO" id="GO:0042645">
    <property type="term" value="C:mitochondrial nucleoid"/>
    <property type="evidence" value="ECO:0007669"/>
    <property type="project" value="TreeGrafter"/>
</dbReference>
<dbReference type="PANTHER" id="PTHR10302">
    <property type="entry name" value="SINGLE-STRANDED DNA-BINDING PROTEIN"/>
    <property type="match status" value="1"/>
</dbReference>
<feature type="region of interest" description="Disordered" evidence="3">
    <location>
        <begin position="286"/>
        <end position="312"/>
    </location>
</feature>
<evidence type="ECO:0000256" key="1">
    <source>
        <dbReference type="ARBA" id="ARBA00023125"/>
    </source>
</evidence>
<evidence type="ECO:0008006" key="7">
    <source>
        <dbReference type="Google" id="ProtNLM"/>
    </source>
</evidence>
<accession>A0A0D9VA81</accession>
<evidence type="ECO:0000256" key="2">
    <source>
        <dbReference type="PROSITE-ProRule" id="PRU00252"/>
    </source>
</evidence>
<dbReference type="AlphaFoldDB" id="A0A0D9VA81"/>
<proteinExistence type="predicted"/>
<dbReference type="Proteomes" id="UP000032180">
    <property type="component" value="Chromosome 1"/>
</dbReference>
<dbReference type="GO" id="GO:0003697">
    <property type="term" value="F:single-stranded DNA binding"/>
    <property type="evidence" value="ECO:0007669"/>
    <property type="project" value="InterPro"/>
</dbReference>